<proteinExistence type="predicted"/>
<keyword evidence="1" id="KW-0732">Signal</keyword>
<reference evidence="2" key="1">
    <citation type="submission" date="2014-11" db="EMBL/GenBank/DDBJ databases">
        <authorList>
            <person name="Amaro Gonzalez C."/>
        </authorList>
    </citation>
    <scope>NUCLEOTIDE SEQUENCE</scope>
</reference>
<sequence length="75" mass="8817">MKKVHLHWVWILQHVTTVRLIQSLKRDYLCSWMFFGCELCETTEKRNPLWYGFVQFIGGSIVGFCTEGSKGCEMI</sequence>
<name>A0A0E9WUK1_ANGAN</name>
<accession>A0A0E9WUK1</accession>
<evidence type="ECO:0000313" key="2">
    <source>
        <dbReference type="EMBL" id="JAH94077.1"/>
    </source>
</evidence>
<evidence type="ECO:0000256" key="1">
    <source>
        <dbReference type="SAM" id="SignalP"/>
    </source>
</evidence>
<feature type="signal peptide" evidence="1">
    <location>
        <begin position="1"/>
        <end position="20"/>
    </location>
</feature>
<dbReference type="AlphaFoldDB" id="A0A0E9WUK1"/>
<feature type="chain" id="PRO_5002434604" evidence="1">
    <location>
        <begin position="21"/>
        <end position="75"/>
    </location>
</feature>
<dbReference type="EMBL" id="GBXM01014500">
    <property type="protein sequence ID" value="JAH94077.1"/>
    <property type="molecule type" value="Transcribed_RNA"/>
</dbReference>
<reference evidence="2" key="2">
    <citation type="journal article" date="2015" name="Fish Shellfish Immunol.">
        <title>Early steps in the European eel (Anguilla anguilla)-Vibrio vulnificus interaction in the gills: Role of the RtxA13 toxin.</title>
        <authorList>
            <person name="Callol A."/>
            <person name="Pajuelo D."/>
            <person name="Ebbesson L."/>
            <person name="Teles M."/>
            <person name="MacKenzie S."/>
            <person name="Amaro C."/>
        </authorList>
    </citation>
    <scope>NUCLEOTIDE SEQUENCE</scope>
</reference>
<protein>
    <submittedName>
        <fullName evidence="2">Uncharacterized protein</fullName>
    </submittedName>
</protein>
<organism evidence="2">
    <name type="scientific">Anguilla anguilla</name>
    <name type="common">European freshwater eel</name>
    <name type="synonym">Muraena anguilla</name>
    <dbReference type="NCBI Taxonomy" id="7936"/>
    <lineage>
        <taxon>Eukaryota</taxon>
        <taxon>Metazoa</taxon>
        <taxon>Chordata</taxon>
        <taxon>Craniata</taxon>
        <taxon>Vertebrata</taxon>
        <taxon>Euteleostomi</taxon>
        <taxon>Actinopterygii</taxon>
        <taxon>Neopterygii</taxon>
        <taxon>Teleostei</taxon>
        <taxon>Anguilliformes</taxon>
        <taxon>Anguillidae</taxon>
        <taxon>Anguilla</taxon>
    </lineage>
</organism>